<reference evidence="4" key="1">
    <citation type="journal article" date="2019" name="Int. J. Syst. Evol. Microbiol.">
        <title>The Global Catalogue of Microorganisms (GCM) 10K type strain sequencing project: providing services to taxonomists for standard genome sequencing and annotation.</title>
        <authorList>
            <consortium name="The Broad Institute Genomics Platform"/>
            <consortium name="The Broad Institute Genome Sequencing Center for Infectious Disease"/>
            <person name="Wu L."/>
            <person name="Ma J."/>
        </authorList>
    </citation>
    <scope>NUCLEOTIDE SEQUENCE [LARGE SCALE GENOMIC DNA]</scope>
    <source>
        <strain evidence="4">JCM 14545</strain>
    </source>
</reference>
<dbReference type="Proteomes" id="UP001501116">
    <property type="component" value="Unassembled WGS sequence"/>
</dbReference>
<dbReference type="PANTHER" id="PTHR37042">
    <property type="entry name" value="OUTER MEMBRANE PROTEIN RV1973"/>
    <property type="match status" value="1"/>
</dbReference>
<name>A0ABP5CND4_9PSEU</name>
<evidence type="ECO:0000313" key="3">
    <source>
        <dbReference type="EMBL" id="GAA1965793.1"/>
    </source>
</evidence>
<gene>
    <name evidence="3" type="ORF">GCM10009754_42510</name>
</gene>
<comment type="caution">
    <text evidence="3">The sequence shown here is derived from an EMBL/GenBank/DDBJ whole genome shotgun (WGS) entry which is preliminary data.</text>
</comment>
<evidence type="ECO:0000313" key="4">
    <source>
        <dbReference type="Proteomes" id="UP001501116"/>
    </source>
</evidence>
<comment type="subcellular location">
    <subcellularLocation>
        <location evidence="1">Membrane</location>
    </subcellularLocation>
</comment>
<protein>
    <recommendedName>
        <fullName evidence="5">Mce-associated membrane protein</fullName>
    </recommendedName>
</protein>
<accession>A0ABP5CND4</accession>
<organism evidence="3 4">
    <name type="scientific">Amycolatopsis minnesotensis</name>
    <dbReference type="NCBI Taxonomy" id="337894"/>
    <lineage>
        <taxon>Bacteria</taxon>
        <taxon>Bacillati</taxon>
        <taxon>Actinomycetota</taxon>
        <taxon>Actinomycetes</taxon>
        <taxon>Pseudonocardiales</taxon>
        <taxon>Pseudonocardiaceae</taxon>
        <taxon>Amycolatopsis</taxon>
    </lineage>
</organism>
<evidence type="ECO:0000256" key="1">
    <source>
        <dbReference type="ARBA" id="ARBA00004370"/>
    </source>
</evidence>
<sequence>MNGRDPLRTGLLALAVVAVLAAAWFGWSWWQASADDGLQRARDRDAVLAAAADGLVALNTVDYRDAARDVGRWAEVSTGQLGQDLADRQAQVARATASKAVATASLREAAVTELTGDGARVIAVLDVRISVDGAAAAPSRSKLTVQLDRAGDTWKLSGVQAA</sequence>
<keyword evidence="2" id="KW-0472">Membrane</keyword>
<keyword evidence="4" id="KW-1185">Reference proteome</keyword>
<proteinExistence type="predicted"/>
<dbReference type="RefSeq" id="WP_344421322.1">
    <property type="nucleotide sequence ID" value="NZ_BAAANN010000016.1"/>
</dbReference>
<evidence type="ECO:0008006" key="5">
    <source>
        <dbReference type="Google" id="ProtNLM"/>
    </source>
</evidence>
<evidence type="ECO:0000256" key="2">
    <source>
        <dbReference type="ARBA" id="ARBA00023136"/>
    </source>
</evidence>
<dbReference type="EMBL" id="BAAANN010000016">
    <property type="protein sequence ID" value="GAA1965793.1"/>
    <property type="molecule type" value="Genomic_DNA"/>
</dbReference>
<dbReference type="PANTHER" id="PTHR37042:SF4">
    <property type="entry name" value="OUTER MEMBRANE PROTEIN RV1973"/>
    <property type="match status" value="1"/>
</dbReference>